<evidence type="ECO:0000313" key="3">
    <source>
        <dbReference type="EMBL" id="RVD93289.1"/>
    </source>
</evidence>
<accession>A0A437AQ53</accession>
<keyword evidence="2" id="KW-1133">Transmembrane helix</keyword>
<dbReference type="VEuPathDB" id="MicrosporidiaDB:TUBRATIS_001810"/>
<reference evidence="3 4" key="1">
    <citation type="submission" date="2018-10" db="EMBL/GenBank/DDBJ databases">
        <title>Draft genome sequence of the microsporidian Tubulinosema ratisbonensis.</title>
        <authorList>
            <person name="Polonais V."/>
            <person name="Peyretaillade E."/>
            <person name="Niehus S."/>
            <person name="Wawrzyniak I."/>
            <person name="Franchet A."/>
            <person name="Gaspin C."/>
            <person name="Reichstadt M."/>
            <person name="Belser C."/>
            <person name="Labadie K."/>
            <person name="Delbac F."/>
            <person name="Ferrandon D."/>
        </authorList>
    </citation>
    <scope>NUCLEOTIDE SEQUENCE [LARGE SCALE GENOMIC DNA]</scope>
    <source>
        <strain evidence="3 4">Franzen</strain>
    </source>
</reference>
<keyword evidence="2" id="KW-0812">Transmembrane</keyword>
<feature type="region of interest" description="Disordered" evidence="1">
    <location>
        <begin position="1"/>
        <end position="21"/>
    </location>
</feature>
<name>A0A437AQ53_9MICR</name>
<sequence length="145" mass="16150">TVGTRKKQDITRRSNKTSKSLTTVIKKSVKAPTKHSTSQQPPSRVVEYINSEDAGNNFINKSHNLDDKFFLQGNTTLNPMPLDFGTTELPTTTTQGTVVQRNNISNEFIISAGVIGVLGVIISIILFFLCLKRCKKKRRRGKISK</sequence>
<organism evidence="3 4">
    <name type="scientific">Tubulinosema ratisbonensis</name>
    <dbReference type="NCBI Taxonomy" id="291195"/>
    <lineage>
        <taxon>Eukaryota</taxon>
        <taxon>Fungi</taxon>
        <taxon>Fungi incertae sedis</taxon>
        <taxon>Microsporidia</taxon>
        <taxon>Tubulinosematoidea</taxon>
        <taxon>Tubulinosematidae</taxon>
        <taxon>Tubulinosema</taxon>
    </lineage>
</organism>
<feature type="non-terminal residue" evidence="3">
    <location>
        <position position="1"/>
    </location>
</feature>
<evidence type="ECO:0000256" key="2">
    <source>
        <dbReference type="SAM" id="Phobius"/>
    </source>
</evidence>
<comment type="caution">
    <text evidence="3">The sequence shown here is derived from an EMBL/GenBank/DDBJ whole genome shotgun (WGS) entry which is preliminary data.</text>
</comment>
<keyword evidence="2" id="KW-0472">Membrane</keyword>
<dbReference type="AlphaFoldDB" id="A0A437AQ53"/>
<evidence type="ECO:0000256" key="1">
    <source>
        <dbReference type="SAM" id="MobiDB-lite"/>
    </source>
</evidence>
<evidence type="ECO:0000313" key="4">
    <source>
        <dbReference type="Proteomes" id="UP000282876"/>
    </source>
</evidence>
<protein>
    <submittedName>
        <fullName evidence="3">Uncharacterized protein</fullName>
    </submittedName>
</protein>
<feature type="compositionally biased region" description="Basic and acidic residues" evidence="1">
    <location>
        <begin position="1"/>
        <end position="12"/>
    </location>
</feature>
<feature type="transmembrane region" description="Helical" evidence="2">
    <location>
        <begin position="108"/>
        <end position="131"/>
    </location>
</feature>
<dbReference type="Proteomes" id="UP000282876">
    <property type="component" value="Unassembled WGS sequence"/>
</dbReference>
<keyword evidence="4" id="KW-1185">Reference proteome</keyword>
<proteinExistence type="predicted"/>
<gene>
    <name evidence="3" type="ORF">TUBRATIS_001810</name>
</gene>
<dbReference type="EMBL" id="RCSS01000054">
    <property type="protein sequence ID" value="RVD93289.1"/>
    <property type="molecule type" value="Genomic_DNA"/>
</dbReference>